<keyword evidence="6" id="KW-0175">Coiled coil</keyword>
<accession>A0AAN8X314</accession>
<dbReference type="PANTHER" id="PTHR23345">
    <property type="entry name" value="VITELLOGENIN-RELATED"/>
    <property type="match status" value="1"/>
</dbReference>
<dbReference type="Gene3D" id="2.20.80.10">
    <property type="entry name" value="Lipovitellin-phosvitin complex, chain A, domain 4"/>
    <property type="match status" value="1"/>
</dbReference>
<dbReference type="Pfam" id="PF09172">
    <property type="entry name" value="Vit_open_b-sht"/>
    <property type="match status" value="1"/>
</dbReference>
<evidence type="ECO:0000256" key="6">
    <source>
        <dbReference type="SAM" id="Coils"/>
    </source>
</evidence>
<dbReference type="Pfam" id="PF00094">
    <property type="entry name" value="VWD"/>
    <property type="match status" value="1"/>
</dbReference>
<dbReference type="SUPFAM" id="SSF56968">
    <property type="entry name" value="Lipovitellin-phosvitin complex, beta-sheet shell regions"/>
    <property type="match status" value="2"/>
</dbReference>
<evidence type="ECO:0000256" key="1">
    <source>
        <dbReference type="ARBA" id="ARBA00022729"/>
    </source>
</evidence>
<keyword evidence="10" id="KW-1185">Reference proteome</keyword>
<evidence type="ECO:0000256" key="5">
    <source>
        <dbReference type="PROSITE-ProRule" id="PRU00557"/>
    </source>
</evidence>
<dbReference type="SMART" id="SM00638">
    <property type="entry name" value="LPD_N"/>
    <property type="match status" value="1"/>
</dbReference>
<comment type="caution">
    <text evidence="9">The sequence shown here is derived from an EMBL/GenBank/DDBJ whole genome shotgun (WGS) entry which is preliminary data.</text>
</comment>
<keyword evidence="3" id="KW-1015">Disulfide bond</keyword>
<dbReference type="GO" id="GO:0045735">
    <property type="term" value="F:nutrient reservoir activity"/>
    <property type="evidence" value="ECO:0007669"/>
    <property type="project" value="UniProtKB-KW"/>
</dbReference>
<keyword evidence="2" id="KW-0758">Storage protein</keyword>
<dbReference type="InterPro" id="IPR015817">
    <property type="entry name" value="Vitellinogen_open_b-sht_sub1"/>
</dbReference>
<dbReference type="PANTHER" id="PTHR23345:SF15">
    <property type="entry name" value="VITELLOGENIN 1-RELATED"/>
    <property type="match status" value="1"/>
</dbReference>
<dbReference type="InterPro" id="IPR015816">
    <property type="entry name" value="Vitellinogen_b-sht_N"/>
</dbReference>
<dbReference type="Pfam" id="PF01347">
    <property type="entry name" value="Vitellogenin_N"/>
    <property type="match status" value="1"/>
</dbReference>
<proteinExistence type="predicted"/>
<evidence type="ECO:0000256" key="3">
    <source>
        <dbReference type="ARBA" id="ARBA00023157"/>
    </source>
</evidence>
<dbReference type="InterPro" id="IPR050733">
    <property type="entry name" value="Vitellogenin/Apolipophorin"/>
</dbReference>
<keyword evidence="1" id="KW-0732">Signal</keyword>
<sequence>MLDSSKLKYRTDTTYVYEYNGLSKTELKGVEGAITETQWKKKVLLSWLSPCEMAITFQDVQVDGTKPADKAADFLTKYPLVVAVTDGRVQKVCTHPNDDIWSINMKKSIASAFQISIPKLSPISNQLNVTETDIVGICPTRYEVEGEGGNTIVKKSKDLRLCHDRYPTAMENPTNWLKFPVPIERHWTKCKQEIKNGIYSKISCQDNSVVRPSVGALRYIKGSQESSIQYVSENDQAPESLSTIRGEYGFESLLFNHAPYDKDETKVPILEEKLKEVCEKTKESLAHDAAAVMSEIIHLLKRVPDNTLPQILEKIRSRHYCQQSQRLESMFLDAIAFTYDSASVKTMIQDLLQARDHGGREALYAAAMYFTAHPNIQAVESVGELFKSDKYMPSVFLSAGTMINRFCHNYDRHQNLHNERHRECHAIPQVNAIIKHLDSRLQAQCKVCDDDQTKESAFATLEAIGNIGIMTPEVAKSTLKCIETRGVDTAVQVSAIRAFRNAKCQRFATMHLVNIAVDPPRDTEVRISAYLSAMRCVQKTDLEEIIYKISKENNTQVRSFVFSHMLNIQKSTAPGKAHLRNLLTNFVIPTDIGQDIRKYSRNVDLSFYAPSIQLGGGMESNIIYAPGSFIPRSLSFNFSSLLYGERVHLGELGTRLEGVDELIAHLIGPASFLNKHSVDSIMEKVNNFIREKGHAILEHFMGNSRGKRSLDVTHVADMLKKIYNEGKPKFPRAEVYASIMGQDIAYTFFKGNSQKLDFNTVFDSYFAKLKQAEASLRNMRNDFARTSRLGMDYILPTILGAPLRIKFDGTAVVSLKMEGHLNIRDTLSNPGNSVNDIRMIPSFSTQGNGFVGYDCFLAKTGLQINNTISSNGGIAISVKTVQSKEAEIHLDLPENMDLLQIESETYLLKKKSGETEHVVKPSSVHDVRITRKSCINELESILGLKICYDVNVPDVFRSNGLPLVAKSTAKLHIEKAEHTLMGYRIKAQLQDSQESKVMRVKMETKGTSDTRVSEGTLSIVNKPDMLLVKGIIEGPGLKTHAWINWKKNDNEDEFEAFAEYESSERTISQGFKYKRTTTSSSNAHMTDISLYISRDKSFPMNSKILSLNFISRRAYKGSNIAVILKTENAMRNTVAMTFETVLDLETHYSLRIPVLKKLRRLELYLETFGWKMNAFVRKEREAQEDSVSISSLKLWHRSSEIFAYEATHTLRGNPNGQYNRKNEITVKVGESGCKIDQQTLFTHQKTGIILKIVPLSGGSHILDFEATLTNSQEGHTLLFLVDLPALMSPNKFELHLVPQEGQGKYELDLFLEHGNQKVFELTGPTTLILEESLNKLETFLQVTVLGHHLYKLQSHVEFSKERIIVLFDLANEHENIFLVEWKVGARNLHEAHIAYRVEISKFLKNRMDVITKPDKIEIVFDNLVLPESSYQRRIKGSVDILYLEKRSRIEFAWDADREPNKKFIVDSHLMVNPSQPGFAAIDSQLHYNGGTYKNRIEVHGEYFIHPTHGRNGIKFVLTNPIQRTFVIEVDSKLLQEGSQMKVDFLLSYKNADHHEYKFASIMELMDISGNRKSQFNGELRYVDPQLGESRMHIRMNNDASVDSKIDFDTEVHVEVPGTTPTGVSFILNITPVAWKNYFTLKTPSPSEMWAVNVEVYPRGYGLRIFDIKVDVRTIAMLMKNIRQIVVAEIDREGLGFGKENEIRNSFESERVWRSDYQEGLESMQPENSEEYERNDQYHLHYHSPTPTSKTLLFKTPNRTVEGGCHYAPTSLNVWFYPDKERSNAKYDVSVYSNEGQTSSGNEQELEWKGRISHPEYERDKEITLSYSSIGPLKSGSLVIDILPDSADKITATLSSNITTRNSMRIEASIVTRVLTNQPKLVVMTAYSPQVVGFDLSYFSSSSPEPSVFITGKYDNTTNKNVAIMFDIRNEGLPVFELSTIMRPEWQQPECYGLKMKGGLRIPVIGRYDVMARMCAPAYIEFSSKEHGSSRLYMAKLGVQYPNLAQVSIYTEDEQSQQKHHAVLARAQLTSPTTLKLDLAYEEHHKDAMMSDIGIKISKTFSPLITWLRRIKDILVEEAKAKGFEFPSKEYMRNVHIVYHETSAICREVGLWGVSLYEKFRDFLHSPTVSYIINVYYHVWSKMADVHRDFRTALTWTLFHVSEQFSDVFAPLGHALLELANMMTEKREPEFIKRLWQEFEESRVYRSVISELDVLHESYPVQYEALHHTWMKQNHALMKDLEKLRMKLMDQPPVQVLVHWIKHNMKADHVTKLVADDIISWCIREVLFVVVEKGTHSVQVEIPIHMPLHSLTQVLQVAKPYPTDMVLNMIWSFDTYITQPVQRLIQLRHMSNPLHITEWLPPFNGTAVLLSNTEILTFDRKVIRIPQTPCRIRLATIGHATVTMEHVKHNQHPRITLTHFTVKAVINPDFTAKLNGQEVRDRSSMMGVEVEVTEEEVRIISPFVSVEVIKNFRVVLVQASGWAFGKTGGVLGTFDGELENDMLMPTGVIATNAKEFVTSWQEDHNCQTPDVNPLHVPFSRMVACHVLVGSRSRCNPIIDPKPFLKMCYEAQYVCDAAKAYRTLCHKMGVREPYPLPC</sequence>
<evidence type="ECO:0008006" key="11">
    <source>
        <dbReference type="Google" id="ProtNLM"/>
    </source>
</evidence>
<dbReference type="SUPFAM" id="SSF48431">
    <property type="entry name" value="Lipovitellin-phosvitin complex, superhelical domain"/>
    <property type="match status" value="1"/>
</dbReference>
<dbReference type="SMART" id="SM00216">
    <property type="entry name" value="VWD"/>
    <property type="match status" value="1"/>
</dbReference>
<dbReference type="SMART" id="SM01169">
    <property type="entry name" value="DUF1943"/>
    <property type="match status" value="1"/>
</dbReference>
<evidence type="ECO:0000259" key="8">
    <source>
        <dbReference type="PROSITE" id="PS51233"/>
    </source>
</evidence>
<dbReference type="InterPro" id="IPR015255">
    <property type="entry name" value="Vitellinogen_open_b-sht"/>
</dbReference>
<dbReference type="InterPro" id="IPR011030">
    <property type="entry name" value="Lipovitellin_superhlx_dom"/>
</dbReference>
<reference evidence="9 10" key="1">
    <citation type="submission" date="2023-11" db="EMBL/GenBank/DDBJ databases">
        <title>Halocaridina rubra genome assembly.</title>
        <authorList>
            <person name="Smith C."/>
        </authorList>
    </citation>
    <scope>NUCLEOTIDE SEQUENCE [LARGE SCALE GENOMIC DNA]</scope>
    <source>
        <strain evidence="9">EP-1</strain>
        <tissue evidence="9">Whole</tissue>
    </source>
</reference>
<feature type="coiled-coil region" evidence="6">
    <location>
        <begin position="762"/>
        <end position="789"/>
    </location>
</feature>
<dbReference type="Gene3D" id="2.20.50.20">
    <property type="entry name" value="Lipovitellin. Chain A, domain 3"/>
    <property type="match status" value="1"/>
</dbReference>
<evidence type="ECO:0000256" key="2">
    <source>
        <dbReference type="ARBA" id="ARBA00022761"/>
    </source>
</evidence>
<dbReference type="InterPro" id="IPR001747">
    <property type="entry name" value="Vitellogenin_N"/>
</dbReference>
<dbReference type="Gene3D" id="1.25.10.20">
    <property type="entry name" value="Vitellinogen, superhelical"/>
    <property type="match status" value="1"/>
</dbReference>
<protein>
    <recommendedName>
        <fullName evidence="11">Vitellogenin</fullName>
    </recommendedName>
</protein>
<dbReference type="EMBL" id="JAXCGZ010013219">
    <property type="protein sequence ID" value="KAK7073323.1"/>
    <property type="molecule type" value="Genomic_DNA"/>
</dbReference>
<comment type="caution">
    <text evidence="5">Lacks conserved residue(s) required for the propagation of feature annotation.</text>
</comment>
<name>A0AAN8X314_HALRR</name>
<feature type="domain" description="Vitellogenin" evidence="7">
    <location>
        <begin position="9"/>
        <end position="634"/>
    </location>
</feature>
<dbReference type="Gene3D" id="2.30.230.10">
    <property type="entry name" value="Lipovitellin, beta-sheet shell regions, chain A"/>
    <property type="match status" value="1"/>
</dbReference>
<feature type="domain" description="VWFD" evidence="8">
    <location>
        <begin position="2364"/>
        <end position="2526"/>
    </location>
</feature>
<evidence type="ECO:0000313" key="10">
    <source>
        <dbReference type="Proteomes" id="UP001381693"/>
    </source>
</evidence>
<keyword evidence="4" id="KW-0325">Glycoprotein</keyword>
<dbReference type="PROSITE" id="PS51233">
    <property type="entry name" value="VWFD"/>
    <property type="match status" value="1"/>
</dbReference>
<gene>
    <name evidence="9" type="ORF">SK128_006655</name>
</gene>
<evidence type="ECO:0000259" key="7">
    <source>
        <dbReference type="PROSITE" id="PS51211"/>
    </source>
</evidence>
<dbReference type="InterPro" id="IPR001846">
    <property type="entry name" value="VWF_type-D"/>
</dbReference>
<organism evidence="9 10">
    <name type="scientific">Halocaridina rubra</name>
    <name type="common">Hawaiian red shrimp</name>
    <dbReference type="NCBI Taxonomy" id="373956"/>
    <lineage>
        <taxon>Eukaryota</taxon>
        <taxon>Metazoa</taxon>
        <taxon>Ecdysozoa</taxon>
        <taxon>Arthropoda</taxon>
        <taxon>Crustacea</taxon>
        <taxon>Multicrustacea</taxon>
        <taxon>Malacostraca</taxon>
        <taxon>Eumalacostraca</taxon>
        <taxon>Eucarida</taxon>
        <taxon>Decapoda</taxon>
        <taxon>Pleocyemata</taxon>
        <taxon>Caridea</taxon>
        <taxon>Atyoidea</taxon>
        <taxon>Atyidae</taxon>
        <taxon>Halocaridina</taxon>
    </lineage>
</organism>
<evidence type="ECO:0000256" key="4">
    <source>
        <dbReference type="ARBA" id="ARBA00023180"/>
    </source>
</evidence>
<evidence type="ECO:0000313" key="9">
    <source>
        <dbReference type="EMBL" id="KAK7073323.1"/>
    </source>
</evidence>
<dbReference type="PROSITE" id="PS51211">
    <property type="entry name" value="VITELLOGENIN"/>
    <property type="match status" value="1"/>
</dbReference>
<dbReference type="Proteomes" id="UP001381693">
    <property type="component" value="Unassembled WGS sequence"/>
</dbReference>
<dbReference type="InterPro" id="IPR015819">
    <property type="entry name" value="Lipid_transp_b-sht_shell"/>
</dbReference>
<dbReference type="GO" id="GO:0005319">
    <property type="term" value="F:lipid transporter activity"/>
    <property type="evidence" value="ECO:0007669"/>
    <property type="project" value="InterPro"/>
</dbReference>